<reference evidence="1 2" key="1">
    <citation type="journal article" date="2019" name="Nat. Ecol. Evol.">
        <title>Megaphylogeny resolves global patterns of mushroom evolution.</title>
        <authorList>
            <person name="Varga T."/>
            <person name="Krizsan K."/>
            <person name="Foldi C."/>
            <person name="Dima B."/>
            <person name="Sanchez-Garcia M."/>
            <person name="Sanchez-Ramirez S."/>
            <person name="Szollosi G.J."/>
            <person name="Szarkandi J.G."/>
            <person name="Papp V."/>
            <person name="Albert L."/>
            <person name="Andreopoulos W."/>
            <person name="Angelini C."/>
            <person name="Antonin V."/>
            <person name="Barry K.W."/>
            <person name="Bougher N.L."/>
            <person name="Buchanan P."/>
            <person name="Buyck B."/>
            <person name="Bense V."/>
            <person name="Catcheside P."/>
            <person name="Chovatia M."/>
            <person name="Cooper J."/>
            <person name="Damon W."/>
            <person name="Desjardin D."/>
            <person name="Finy P."/>
            <person name="Geml J."/>
            <person name="Haridas S."/>
            <person name="Hughes K."/>
            <person name="Justo A."/>
            <person name="Karasinski D."/>
            <person name="Kautmanova I."/>
            <person name="Kiss B."/>
            <person name="Kocsube S."/>
            <person name="Kotiranta H."/>
            <person name="LaButti K.M."/>
            <person name="Lechner B.E."/>
            <person name="Liimatainen K."/>
            <person name="Lipzen A."/>
            <person name="Lukacs Z."/>
            <person name="Mihaltcheva S."/>
            <person name="Morgado L.N."/>
            <person name="Niskanen T."/>
            <person name="Noordeloos M.E."/>
            <person name="Ohm R.A."/>
            <person name="Ortiz-Santana B."/>
            <person name="Ovrebo C."/>
            <person name="Racz N."/>
            <person name="Riley R."/>
            <person name="Savchenko A."/>
            <person name="Shiryaev A."/>
            <person name="Soop K."/>
            <person name="Spirin V."/>
            <person name="Szebenyi C."/>
            <person name="Tomsovsky M."/>
            <person name="Tulloss R.E."/>
            <person name="Uehling J."/>
            <person name="Grigoriev I.V."/>
            <person name="Vagvolgyi C."/>
            <person name="Papp T."/>
            <person name="Martin F.M."/>
            <person name="Miettinen O."/>
            <person name="Hibbett D.S."/>
            <person name="Nagy L.G."/>
        </authorList>
    </citation>
    <scope>NUCLEOTIDE SEQUENCE [LARGE SCALE GENOMIC DNA]</scope>
    <source>
        <strain evidence="1 2">OMC1185</strain>
    </source>
</reference>
<evidence type="ECO:0000313" key="2">
    <source>
        <dbReference type="Proteomes" id="UP000305948"/>
    </source>
</evidence>
<dbReference type="EMBL" id="ML213538">
    <property type="protein sequence ID" value="TFK45685.1"/>
    <property type="molecule type" value="Genomic_DNA"/>
</dbReference>
<name>A0A5C3MLZ2_9AGAM</name>
<proteinExistence type="predicted"/>
<evidence type="ECO:0000313" key="1">
    <source>
        <dbReference type="EMBL" id="TFK45685.1"/>
    </source>
</evidence>
<gene>
    <name evidence="1" type="ORF">OE88DRAFT_1740078</name>
</gene>
<dbReference type="Proteomes" id="UP000305948">
    <property type="component" value="Unassembled WGS sequence"/>
</dbReference>
<protein>
    <submittedName>
        <fullName evidence="1">Uncharacterized protein</fullName>
    </submittedName>
</protein>
<dbReference type="AlphaFoldDB" id="A0A5C3MLZ2"/>
<organism evidence="1 2">
    <name type="scientific">Heliocybe sulcata</name>
    <dbReference type="NCBI Taxonomy" id="5364"/>
    <lineage>
        <taxon>Eukaryota</taxon>
        <taxon>Fungi</taxon>
        <taxon>Dikarya</taxon>
        <taxon>Basidiomycota</taxon>
        <taxon>Agaricomycotina</taxon>
        <taxon>Agaricomycetes</taxon>
        <taxon>Gloeophyllales</taxon>
        <taxon>Gloeophyllaceae</taxon>
        <taxon>Heliocybe</taxon>
    </lineage>
</organism>
<sequence length="164" mass="17866">MPSTLYLDKRANVRVYEFATAKQGAFDFGKPSGCHLPVEWLKHRLLRPPITAAGHFDLSSVAESVKGATLDQELGIEEEEEGDDPLLDLSSLLPALASLGGCAAGSGPVLDDSELGPEAWRKLQEYLKSEAQHFHKWQDQQAKSGTSQKGLALRHLAEVLTFLA</sequence>
<accession>A0A5C3MLZ2</accession>
<keyword evidence="2" id="KW-1185">Reference proteome</keyword>